<gene>
    <name evidence="3" type="ORF">F2Q68_00005022</name>
</gene>
<sequence>MTSRKKAFSKFRGDRSDPGGSSSRRENVAPKVEFLDHSIDPEERDAYWAARGKRKYPRPGIWHPARFRANPVDGCPSSSCPNGLDAIRSFCRVLESVEFRLPVAGEVAESPPDGYFTCFEVYLMQCHLWFPLPEIIVRFFSRFGLGFGQVTPVGLQHIIGILVLSYERGIPLDIDHLEALLLFKGNTGTIQPGPRPNKAIIVDFVNYRVWTHPFFFVQIDVHLWKRAASPFQGPQGVGEVLSICYTLVLVPMTLDLTNPFLVFAEITIIGLLRSGEFYWGTFTPKLVRHAVFLHRSRFQPDLPIEEEEDESSMDEFVPCKAPVERERSRNRKDKHIVIDDDEASGGCFPETLVRNYFDREPFDLEELLGSNPLEAEGGFVEGPEFTKASRLVSGGLLVMNRALDESIQEARMAQFRAEKADKEIARLRDELERSRRDEGSFVETKICHAHRQGKREMAEIMKTRRDPFYYEFRELMDSYKAYGNYRECCGTVGRLFLTQAADYSYDVENARQTRHMNERAGGFAIPRMEENIWKQWELILFSPDTVEAETGVPDETGEVNKLVVPLTVDDYLVGESMTRYFDIDG</sequence>
<accession>A0A8S9J5R6</accession>
<name>A0A8S9J5R6_BRACR</name>
<reference evidence="3" key="1">
    <citation type="submission" date="2019-12" db="EMBL/GenBank/DDBJ databases">
        <title>Genome sequencing and annotation of Brassica cretica.</title>
        <authorList>
            <person name="Studholme D.J."/>
            <person name="Sarris P.F."/>
        </authorList>
    </citation>
    <scope>NUCLEOTIDE SEQUENCE</scope>
    <source>
        <strain evidence="3">PFS-001/15</strain>
        <tissue evidence="3">Leaf</tissue>
    </source>
</reference>
<evidence type="ECO:0000256" key="1">
    <source>
        <dbReference type="SAM" id="Coils"/>
    </source>
</evidence>
<dbReference type="Proteomes" id="UP000712281">
    <property type="component" value="Unassembled WGS sequence"/>
</dbReference>
<protein>
    <submittedName>
        <fullName evidence="3">Uncharacterized protein</fullName>
    </submittedName>
</protein>
<evidence type="ECO:0000256" key="2">
    <source>
        <dbReference type="SAM" id="MobiDB-lite"/>
    </source>
</evidence>
<proteinExistence type="predicted"/>
<feature type="compositionally biased region" description="Basic and acidic residues" evidence="2">
    <location>
        <begin position="11"/>
        <end position="37"/>
    </location>
</feature>
<feature type="coiled-coil region" evidence="1">
    <location>
        <begin position="410"/>
        <end position="437"/>
    </location>
</feature>
<dbReference type="EMBL" id="QGKW02001660">
    <property type="protein sequence ID" value="KAF2577588.1"/>
    <property type="molecule type" value="Genomic_DNA"/>
</dbReference>
<organism evidence="3 4">
    <name type="scientific">Brassica cretica</name>
    <name type="common">Mustard</name>
    <dbReference type="NCBI Taxonomy" id="69181"/>
    <lineage>
        <taxon>Eukaryota</taxon>
        <taxon>Viridiplantae</taxon>
        <taxon>Streptophyta</taxon>
        <taxon>Embryophyta</taxon>
        <taxon>Tracheophyta</taxon>
        <taxon>Spermatophyta</taxon>
        <taxon>Magnoliopsida</taxon>
        <taxon>eudicotyledons</taxon>
        <taxon>Gunneridae</taxon>
        <taxon>Pentapetalae</taxon>
        <taxon>rosids</taxon>
        <taxon>malvids</taxon>
        <taxon>Brassicales</taxon>
        <taxon>Brassicaceae</taxon>
        <taxon>Brassiceae</taxon>
        <taxon>Brassica</taxon>
    </lineage>
</organism>
<dbReference type="AlphaFoldDB" id="A0A8S9J5R6"/>
<evidence type="ECO:0000313" key="3">
    <source>
        <dbReference type="EMBL" id="KAF2577588.1"/>
    </source>
</evidence>
<feature type="region of interest" description="Disordered" evidence="2">
    <location>
        <begin position="1"/>
        <end position="37"/>
    </location>
</feature>
<evidence type="ECO:0000313" key="4">
    <source>
        <dbReference type="Proteomes" id="UP000712281"/>
    </source>
</evidence>
<keyword evidence="1" id="KW-0175">Coiled coil</keyword>
<comment type="caution">
    <text evidence="3">The sequence shown here is derived from an EMBL/GenBank/DDBJ whole genome shotgun (WGS) entry which is preliminary data.</text>
</comment>